<protein>
    <submittedName>
        <fullName evidence="1">Uncharacterized protein</fullName>
    </submittedName>
</protein>
<evidence type="ECO:0000313" key="1">
    <source>
        <dbReference type="EMBL" id="EJF98888.1"/>
    </source>
</evidence>
<keyword evidence="2" id="KW-1185">Reference proteome</keyword>
<organism evidence="1 2">
    <name type="scientific">Bartonella vinsonii subsp. arupensis Pm136co</name>
    <dbReference type="NCBI Taxonomy" id="1094561"/>
    <lineage>
        <taxon>Bacteria</taxon>
        <taxon>Pseudomonadati</taxon>
        <taxon>Pseudomonadota</taxon>
        <taxon>Alphaproteobacteria</taxon>
        <taxon>Hyphomicrobiales</taxon>
        <taxon>Bartonellaceae</taxon>
        <taxon>Bartonella</taxon>
    </lineage>
</organism>
<comment type="caution">
    <text evidence="1">The sequence shown here is derived from an EMBL/GenBank/DDBJ whole genome shotgun (WGS) entry which is preliminary data.</text>
</comment>
<dbReference type="Proteomes" id="UP000008948">
    <property type="component" value="Unassembled WGS sequence"/>
</dbReference>
<gene>
    <name evidence="1" type="ORF">MEI_00055</name>
</gene>
<accession>A0ABN0GRG8</accession>
<sequence>MVVIVEAEDGFRGQWRGAYCILQQPLEHGFHRGCCLDFDKNP</sequence>
<dbReference type="RefSeq" id="WP_004865165.1">
    <property type="nucleotide sequence ID" value="NZ_JH725043.1"/>
</dbReference>
<reference evidence="1 2" key="1">
    <citation type="submission" date="2012-03" db="EMBL/GenBank/DDBJ databases">
        <title>The Genome Sequence of Bartonella vinsonii subsp. arupensis str. Pm136co.</title>
        <authorList>
            <consortium name="The Broad Institute Genome Sequencing Platform"/>
            <consortium name="The Broad Institute Genome Sequencing Center for Infectious Disease"/>
            <person name="Feldgarden M."/>
            <person name="Kirby J."/>
            <person name="Kosoy M."/>
            <person name="Birtles R."/>
            <person name="Probert W.S."/>
            <person name="Chiaraviglio L."/>
            <person name="Young S.K."/>
            <person name="Zeng Q."/>
            <person name="Gargeya S."/>
            <person name="Fitzgerald M."/>
            <person name="Haas B."/>
            <person name="Abouelleil A."/>
            <person name="Alvarado L."/>
            <person name="Arachchi H.M."/>
            <person name="Berlin A."/>
            <person name="Chapman S.B."/>
            <person name="Gearin G."/>
            <person name="Goldberg J."/>
            <person name="Griggs A."/>
            <person name="Gujja S."/>
            <person name="Hansen M."/>
            <person name="Heiman D."/>
            <person name="Howarth C."/>
            <person name="Larimer J."/>
            <person name="Lui A."/>
            <person name="MacDonald P.J.P."/>
            <person name="McCowen C."/>
            <person name="Montmayeur A."/>
            <person name="Murphy C."/>
            <person name="Neiman D."/>
            <person name="Pearson M."/>
            <person name="Priest M."/>
            <person name="Roberts A."/>
            <person name="Saif S."/>
            <person name="Shea T."/>
            <person name="Sisk P."/>
            <person name="Stolte C."/>
            <person name="Sykes S."/>
            <person name="Wortman J."/>
            <person name="Nusbaum C."/>
            <person name="Birren B."/>
        </authorList>
    </citation>
    <scope>NUCLEOTIDE SEQUENCE [LARGE SCALE GENOMIC DNA]</scope>
    <source>
        <strain evidence="1 2">Pm136co</strain>
    </source>
</reference>
<name>A0ABN0GRG8_BARVI</name>
<proteinExistence type="predicted"/>
<dbReference type="EMBL" id="AIMH01000001">
    <property type="protein sequence ID" value="EJF98888.1"/>
    <property type="molecule type" value="Genomic_DNA"/>
</dbReference>
<evidence type="ECO:0000313" key="2">
    <source>
        <dbReference type="Proteomes" id="UP000008948"/>
    </source>
</evidence>